<dbReference type="Pfam" id="PF13246">
    <property type="entry name" value="Cation_ATPase"/>
    <property type="match status" value="1"/>
</dbReference>
<dbReference type="GO" id="GO:0005388">
    <property type="term" value="F:P-type calcium transporter activity"/>
    <property type="evidence" value="ECO:0007669"/>
    <property type="project" value="TreeGrafter"/>
</dbReference>
<accession>A0A2U1KTJ0</accession>
<dbReference type="NCBIfam" id="TIGR01494">
    <property type="entry name" value="ATPase_P-type"/>
    <property type="match status" value="1"/>
</dbReference>
<proteinExistence type="predicted"/>
<sequence length="321" mass="35486">MADQAMVRKLSACETMGSATVICKDKTGTLTMNQMKVTKFWVGLDNIEDDSLVDVKAILSWAVTNLGMDMEKLKQDSTILHVETFNSEKKRSGVSVKKNEDNTVHVHWKGAAEMVLAMCSKYFQKDGIMKSMNQEEKSQIENLIQGMAASSLRCIAFAHMQIPTDGTNYKTLNEEGLTLLGIVGIKDPCRPGAKEAIDAKAAGQHVSKEEVIEGEVFRNYTDEERMEKVDSIKVMARSSPFDKLLMVQCLKKKGHVVAVTGDGTNDAPALKEVDIGLFMGIQRTEVAKESSDIVILDDDFASVADIDGGRKGKLRYCHLRR</sequence>
<comment type="caution">
    <text evidence="6">The sequence shown here is derived from an EMBL/GenBank/DDBJ whole genome shotgun (WGS) entry which is preliminary data.</text>
</comment>
<dbReference type="GO" id="GO:0016887">
    <property type="term" value="F:ATP hydrolysis activity"/>
    <property type="evidence" value="ECO:0007669"/>
    <property type="project" value="InterPro"/>
</dbReference>
<dbReference type="Proteomes" id="UP000245207">
    <property type="component" value="Unassembled WGS sequence"/>
</dbReference>
<evidence type="ECO:0000256" key="2">
    <source>
        <dbReference type="ARBA" id="ARBA00022692"/>
    </source>
</evidence>
<dbReference type="Gene3D" id="1.20.1110.10">
    <property type="entry name" value="Calcium-transporting ATPase, transmembrane domain"/>
    <property type="match status" value="1"/>
</dbReference>
<dbReference type="OrthoDB" id="3352408at2759"/>
<keyword evidence="3" id="KW-0460">Magnesium</keyword>
<evidence type="ECO:0000313" key="7">
    <source>
        <dbReference type="Proteomes" id="UP000245207"/>
    </source>
</evidence>
<evidence type="ECO:0000256" key="5">
    <source>
        <dbReference type="ARBA" id="ARBA00023136"/>
    </source>
</evidence>
<gene>
    <name evidence="6" type="ORF">CTI12_AA566280</name>
</gene>
<dbReference type="PROSITE" id="PS00154">
    <property type="entry name" value="ATPASE_E1_E2"/>
    <property type="match status" value="1"/>
</dbReference>
<dbReference type="GO" id="GO:0005886">
    <property type="term" value="C:plasma membrane"/>
    <property type="evidence" value="ECO:0007669"/>
    <property type="project" value="TreeGrafter"/>
</dbReference>
<dbReference type="STRING" id="35608.A0A2U1KTJ0"/>
<dbReference type="AlphaFoldDB" id="A0A2U1KTJ0"/>
<keyword evidence="5" id="KW-0472">Membrane</keyword>
<comment type="subcellular location">
    <subcellularLocation>
        <location evidence="1">Membrane</location>
    </subcellularLocation>
</comment>
<dbReference type="PANTHER" id="PTHR24093">
    <property type="entry name" value="CATION TRANSPORTING ATPASE"/>
    <property type="match status" value="1"/>
</dbReference>
<dbReference type="InterPro" id="IPR036412">
    <property type="entry name" value="HAD-like_sf"/>
</dbReference>
<dbReference type="PRINTS" id="PR00119">
    <property type="entry name" value="CATATPASE"/>
</dbReference>
<reference evidence="6 7" key="1">
    <citation type="journal article" date="2018" name="Mol. Plant">
        <title>The genome of Artemisia annua provides insight into the evolution of Asteraceae family and artemisinin biosynthesis.</title>
        <authorList>
            <person name="Shen Q."/>
            <person name="Zhang L."/>
            <person name="Liao Z."/>
            <person name="Wang S."/>
            <person name="Yan T."/>
            <person name="Shi P."/>
            <person name="Liu M."/>
            <person name="Fu X."/>
            <person name="Pan Q."/>
            <person name="Wang Y."/>
            <person name="Lv Z."/>
            <person name="Lu X."/>
            <person name="Zhang F."/>
            <person name="Jiang W."/>
            <person name="Ma Y."/>
            <person name="Chen M."/>
            <person name="Hao X."/>
            <person name="Li L."/>
            <person name="Tang Y."/>
            <person name="Lv G."/>
            <person name="Zhou Y."/>
            <person name="Sun X."/>
            <person name="Brodelius P.E."/>
            <person name="Rose J.K.C."/>
            <person name="Tang K."/>
        </authorList>
    </citation>
    <scope>NUCLEOTIDE SEQUENCE [LARGE SCALE GENOMIC DNA]</scope>
    <source>
        <strain evidence="7">cv. Huhao1</strain>
        <tissue evidence="6">Leaf</tissue>
    </source>
</reference>
<keyword evidence="7" id="KW-1185">Reference proteome</keyword>
<evidence type="ECO:0000256" key="4">
    <source>
        <dbReference type="ARBA" id="ARBA00022989"/>
    </source>
</evidence>
<dbReference type="SUPFAM" id="SSF56784">
    <property type="entry name" value="HAD-like"/>
    <property type="match status" value="1"/>
</dbReference>
<dbReference type="InterPro" id="IPR018303">
    <property type="entry name" value="ATPase_P-typ_P_site"/>
</dbReference>
<keyword evidence="2" id="KW-0812">Transmembrane</keyword>
<dbReference type="Gene3D" id="3.40.50.1000">
    <property type="entry name" value="HAD superfamily/HAD-like"/>
    <property type="match status" value="2"/>
</dbReference>
<dbReference type="InterPro" id="IPR023299">
    <property type="entry name" value="ATPase_P-typ_cyto_dom_N"/>
</dbReference>
<evidence type="ECO:0000256" key="3">
    <source>
        <dbReference type="ARBA" id="ARBA00022842"/>
    </source>
</evidence>
<dbReference type="PRINTS" id="PR00120">
    <property type="entry name" value="HATPASE"/>
</dbReference>
<keyword evidence="4" id="KW-1133">Transmembrane helix</keyword>
<name>A0A2U1KTJ0_ARTAN</name>
<dbReference type="GO" id="GO:0005524">
    <property type="term" value="F:ATP binding"/>
    <property type="evidence" value="ECO:0007669"/>
    <property type="project" value="InterPro"/>
</dbReference>
<protein>
    <submittedName>
        <fullName evidence="6">Calcium-transporting P-type ATPase, subfamily IIB</fullName>
    </submittedName>
</protein>
<dbReference type="InterPro" id="IPR001757">
    <property type="entry name" value="P_typ_ATPase"/>
</dbReference>
<dbReference type="InterPro" id="IPR023214">
    <property type="entry name" value="HAD_sf"/>
</dbReference>
<dbReference type="SUPFAM" id="SSF81660">
    <property type="entry name" value="Metal cation-transporting ATPase, ATP-binding domain N"/>
    <property type="match status" value="1"/>
</dbReference>
<organism evidence="6 7">
    <name type="scientific">Artemisia annua</name>
    <name type="common">Sweet wormwood</name>
    <dbReference type="NCBI Taxonomy" id="35608"/>
    <lineage>
        <taxon>Eukaryota</taxon>
        <taxon>Viridiplantae</taxon>
        <taxon>Streptophyta</taxon>
        <taxon>Embryophyta</taxon>
        <taxon>Tracheophyta</taxon>
        <taxon>Spermatophyta</taxon>
        <taxon>Magnoliopsida</taxon>
        <taxon>eudicotyledons</taxon>
        <taxon>Gunneridae</taxon>
        <taxon>Pentapetalae</taxon>
        <taxon>asterids</taxon>
        <taxon>campanulids</taxon>
        <taxon>Asterales</taxon>
        <taxon>Asteraceae</taxon>
        <taxon>Asteroideae</taxon>
        <taxon>Anthemideae</taxon>
        <taxon>Artemisiinae</taxon>
        <taxon>Artemisia</taxon>
    </lineage>
</organism>
<evidence type="ECO:0000313" key="6">
    <source>
        <dbReference type="EMBL" id="PWA40068.1"/>
    </source>
</evidence>
<evidence type="ECO:0000256" key="1">
    <source>
        <dbReference type="ARBA" id="ARBA00004370"/>
    </source>
</evidence>
<dbReference type="EMBL" id="PKPP01014092">
    <property type="protein sequence ID" value="PWA40068.1"/>
    <property type="molecule type" value="Genomic_DNA"/>
</dbReference>
<dbReference type="Gene3D" id="3.40.1110.10">
    <property type="entry name" value="Calcium-transporting ATPase, cytoplasmic domain N"/>
    <property type="match status" value="2"/>
</dbReference>
<dbReference type="PANTHER" id="PTHR24093:SF434">
    <property type="entry name" value="CALCIUM-TRANSPORTING ATPASE 13, PLASMA MEMBRANE-TYPE-RELATED"/>
    <property type="match status" value="1"/>
</dbReference>